<reference evidence="10 11" key="1">
    <citation type="journal article" date="2012" name="J. Bacteriol.">
        <title>Draft Genome Sequence of the Extremely Halophilic Archaeon Halogranum salarium B-1T.</title>
        <authorList>
            <person name="Kim K.K."/>
            <person name="Lee K.C."/>
            <person name="Lee J.S."/>
        </authorList>
    </citation>
    <scope>NUCLEOTIDE SEQUENCE [LARGE SCALE GENOMIC DNA]</scope>
    <source>
        <strain evidence="10 11">B-1</strain>
    </source>
</reference>
<keyword evidence="7 8" id="KW-0501">Molybdenum cofactor biosynthesis</keyword>
<comment type="caution">
    <text evidence="10">The sequence shown here is derived from an EMBL/GenBank/DDBJ whole genome shotgun (WGS) entry which is preliminary data.</text>
</comment>
<comment type="domain">
    <text evidence="8">The N-terminal domain determines nucleotide recognition and specific binding, while the C-terminal domain determines the specific binding to the target protein.</text>
</comment>
<feature type="binding site" evidence="8">
    <location>
        <position position="105"/>
    </location>
    <ligand>
        <name>Mg(2+)</name>
        <dbReference type="ChEBI" id="CHEBI:18420"/>
    </ligand>
</feature>
<dbReference type="EMBL" id="ALJD01000009">
    <property type="protein sequence ID" value="EJN58276.1"/>
    <property type="molecule type" value="Genomic_DNA"/>
</dbReference>
<dbReference type="OrthoDB" id="28434at2157"/>
<evidence type="ECO:0000313" key="11">
    <source>
        <dbReference type="Proteomes" id="UP000007813"/>
    </source>
</evidence>
<dbReference type="GO" id="GO:0046872">
    <property type="term" value="F:metal ion binding"/>
    <property type="evidence" value="ECO:0007669"/>
    <property type="project" value="UniProtKB-KW"/>
</dbReference>
<keyword evidence="1 8" id="KW-0963">Cytoplasm</keyword>
<feature type="binding site" evidence="8">
    <location>
        <begin position="12"/>
        <end position="14"/>
    </location>
    <ligand>
        <name>GTP</name>
        <dbReference type="ChEBI" id="CHEBI:37565"/>
    </ligand>
</feature>
<keyword evidence="5 8" id="KW-0460">Magnesium</keyword>
<dbReference type="eggNOG" id="arCOG01872">
    <property type="taxonomic scope" value="Archaea"/>
</dbReference>
<name>J3JED7_9EURY</name>
<feature type="binding site" evidence="8">
    <location>
        <position position="25"/>
    </location>
    <ligand>
        <name>GTP</name>
        <dbReference type="ChEBI" id="CHEBI:37565"/>
    </ligand>
</feature>
<dbReference type="CDD" id="cd02503">
    <property type="entry name" value="MobA"/>
    <property type="match status" value="1"/>
</dbReference>
<comment type="caution">
    <text evidence="8">Lacks conserved residue(s) required for the propagation of feature annotation.</text>
</comment>
<dbReference type="GO" id="GO:0005525">
    <property type="term" value="F:GTP binding"/>
    <property type="evidence" value="ECO:0007669"/>
    <property type="project" value="UniProtKB-UniRule"/>
</dbReference>
<dbReference type="GO" id="GO:0061603">
    <property type="term" value="F:molybdenum cofactor guanylyltransferase activity"/>
    <property type="evidence" value="ECO:0007669"/>
    <property type="project" value="UniProtKB-EC"/>
</dbReference>
<comment type="function">
    <text evidence="8">Transfers a GMP moiety from GTP to Mo-molybdopterin (Mo-MPT) cofactor (Moco or molybdenum cofactor) to form Mo-molybdopterin guanine dinucleotide (Mo-MGD) cofactor.</text>
</comment>
<dbReference type="Proteomes" id="UP000007813">
    <property type="component" value="Unassembled WGS sequence"/>
</dbReference>
<evidence type="ECO:0000256" key="2">
    <source>
        <dbReference type="ARBA" id="ARBA00022679"/>
    </source>
</evidence>
<protein>
    <recommendedName>
        <fullName evidence="8">Probable molybdenum cofactor guanylyltransferase</fullName>
        <shortName evidence="8">MoCo guanylyltransferase</shortName>
        <ecNumber evidence="8">2.7.7.77</ecNumber>
    </recommendedName>
    <alternativeName>
        <fullName evidence="8">GTP:molybdopterin guanylyltransferase</fullName>
    </alternativeName>
    <alternativeName>
        <fullName evidence="8">Mo-MPT guanylyltransferase</fullName>
    </alternativeName>
    <alternativeName>
        <fullName evidence="8">Molybdopterin guanylyltransferase</fullName>
    </alternativeName>
    <alternativeName>
        <fullName evidence="8">Molybdopterin-guanine dinucleotide synthase</fullName>
        <shortName evidence="8">MGD synthase</shortName>
    </alternativeName>
</protein>
<comment type="cofactor">
    <cofactor evidence="8">
        <name>Mg(2+)</name>
        <dbReference type="ChEBI" id="CHEBI:18420"/>
    </cofactor>
</comment>
<keyword evidence="4 8" id="KW-0547">Nucleotide-binding</keyword>
<evidence type="ECO:0000256" key="6">
    <source>
        <dbReference type="ARBA" id="ARBA00023134"/>
    </source>
</evidence>
<keyword evidence="3 8" id="KW-0479">Metal-binding</keyword>
<dbReference type="InterPro" id="IPR013482">
    <property type="entry name" value="Molybde_CF_guanTrfase"/>
</dbReference>
<dbReference type="EC" id="2.7.7.77" evidence="8"/>
<comment type="catalytic activity">
    <reaction evidence="8">
        <text>Mo-molybdopterin + GTP + H(+) = Mo-molybdopterin guanine dinucleotide + diphosphate</text>
        <dbReference type="Rhea" id="RHEA:34243"/>
        <dbReference type="ChEBI" id="CHEBI:15378"/>
        <dbReference type="ChEBI" id="CHEBI:33019"/>
        <dbReference type="ChEBI" id="CHEBI:37565"/>
        <dbReference type="ChEBI" id="CHEBI:71302"/>
        <dbReference type="ChEBI" id="CHEBI:71310"/>
        <dbReference type="EC" id="2.7.7.77"/>
    </reaction>
</comment>
<feature type="binding site" evidence="8">
    <location>
        <position position="105"/>
    </location>
    <ligand>
        <name>GTP</name>
        <dbReference type="ChEBI" id="CHEBI:37565"/>
    </ligand>
</feature>
<dbReference type="Pfam" id="PF12804">
    <property type="entry name" value="NTP_transf_3"/>
    <property type="match status" value="1"/>
</dbReference>
<evidence type="ECO:0000256" key="3">
    <source>
        <dbReference type="ARBA" id="ARBA00022723"/>
    </source>
</evidence>
<proteinExistence type="inferred from homology"/>
<dbReference type="RefSeq" id="WP_009733082.1">
    <property type="nucleotide sequence ID" value="NZ_ALJD01000009.1"/>
</dbReference>
<feature type="domain" description="MobA-like NTP transferase" evidence="9">
    <location>
        <begin position="9"/>
        <end position="151"/>
    </location>
</feature>
<comment type="similarity">
    <text evidence="8">Belongs to the MobA family.</text>
</comment>
<dbReference type="HAMAP" id="MF_00316">
    <property type="entry name" value="MobA"/>
    <property type="match status" value="1"/>
</dbReference>
<dbReference type="PANTHER" id="PTHR19136:SF81">
    <property type="entry name" value="MOLYBDENUM COFACTOR GUANYLYLTRANSFERASE"/>
    <property type="match status" value="1"/>
</dbReference>
<dbReference type="PANTHER" id="PTHR19136">
    <property type="entry name" value="MOLYBDENUM COFACTOR GUANYLYLTRANSFERASE"/>
    <property type="match status" value="1"/>
</dbReference>
<dbReference type="AlphaFoldDB" id="J3JED7"/>
<evidence type="ECO:0000256" key="5">
    <source>
        <dbReference type="ARBA" id="ARBA00022842"/>
    </source>
</evidence>
<dbReference type="PATRIC" id="fig|1210908.3.peg.3517"/>
<dbReference type="GO" id="GO:0005737">
    <property type="term" value="C:cytoplasm"/>
    <property type="evidence" value="ECO:0007669"/>
    <property type="project" value="UniProtKB-SubCell"/>
</dbReference>
<organism evidence="10 11">
    <name type="scientific">Halogranum salarium B-1</name>
    <dbReference type="NCBI Taxonomy" id="1210908"/>
    <lineage>
        <taxon>Archaea</taxon>
        <taxon>Methanobacteriati</taxon>
        <taxon>Methanobacteriota</taxon>
        <taxon>Stenosarchaea group</taxon>
        <taxon>Halobacteria</taxon>
        <taxon>Halobacteriales</taxon>
        <taxon>Haloferacaceae</taxon>
    </lineage>
</organism>
<dbReference type="SUPFAM" id="SSF53448">
    <property type="entry name" value="Nucleotide-diphospho-sugar transferases"/>
    <property type="match status" value="1"/>
</dbReference>
<gene>
    <name evidence="8" type="primary">mobA</name>
    <name evidence="10" type="ORF">HSB1_36930</name>
</gene>
<evidence type="ECO:0000256" key="1">
    <source>
        <dbReference type="ARBA" id="ARBA00022490"/>
    </source>
</evidence>
<comment type="subcellular location">
    <subcellularLocation>
        <location evidence="8">Cytoplasm</location>
    </subcellularLocation>
</comment>
<evidence type="ECO:0000259" key="9">
    <source>
        <dbReference type="Pfam" id="PF12804"/>
    </source>
</evidence>
<feature type="binding site" evidence="8">
    <location>
        <position position="53"/>
    </location>
    <ligand>
        <name>GTP</name>
        <dbReference type="ChEBI" id="CHEBI:37565"/>
    </ligand>
</feature>
<evidence type="ECO:0000256" key="8">
    <source>
        <dbReference type="HAMAP-Rule" id="MF_00316"/>
    </source>
</evidence>
<accession>J3JED7</accession>
<dbReference type="GO" id="GO:0006777">
    <property type="term" value="P:Mo-molybdopterin cofactor biosynthetic process"/>
    <property type="evidence" value="ECO:0007669"/>
    <property type="project" value="UniProtKB-KW"/>
</dbReference>
<sequence>MRPDTGRAGVVVAGGRSTRFGDTDKATVRVDGVPMIRRVVDGLAPAVDEIIVNCRRGQRPAFEAALSGLEVRFAEDPILDRGPVAGLRTGLQATTAEYAAVVACDMPFVPTALVDHLFAAARTHTGAVPEIGGQRQPFPAVVHVRAGLTACADAFVHQRGRLCEVVDVLDPVVVPERTVRAYADSAALRNINTRADLYEARVRT</sequence>
<evidence type="ECO:0000313" key="10">
    <source>
        <dbReference type="EMBL" id="EJN58276.1"/>
    </source>
</evidence>
<dbReference type="Gene3D" id="3.90.550.10">
    <property type="entry name" value="Spore Coat Polysaccharide Biosynthesis Protein SpsA, Chain A"/>
    <property type="match status" value="1"/>
</dbReference>
<dbReference type="InterPro" id="IPR025877">
    <property type="entry name" value="MobA-like_NTP_Trfase"/>
</dbReference>
<keyword evidence="2 8" id="KW-0808">Transferase</keyword>
<keyword evidence="6 8" id="KW-0342">GTP-binding</keyword>
<evidence type="ECO:0000256" key="4">
    <source>
        <dbReference type="ARBA" id="ARBA00022741"/>
    </source>
</evidence>
<evidence type="ECO:0000256" key="7">
    <source>
        <dbReference type="ARBA" id="ARBA00023150"/>
    </source>
</evidence>
<dbReference type="InterPro" id="IPR029044">
    <property type="entry name" value="Nucleotide-diphossugar_trans"/>
</dbReference>